<gene>
    <name evidence="2" type="ORF">FocTR4_00005032</name>
</gene>
<comment type="caution">
    <text evidence="2">The sequence shown here is derived from an EMBL/GenBank/DDBJ whole genome shotgun (WGS) entry which is preliminary data.</text>
</comment>
<evidence type="ECO:0000313" key="2">
    <source>
        <dbReference type="EMBL" id="TXC09975.1"/>
    </source>
</evidence>
<feature type="region of interest" description="Disordered" evidence="1">
    <location>
        <begin position="131"/>
        <end position="244"/>
    </location>
</feature>
<evidence type="ECO:0000313" key="3">
    <source>
        <dbReference type="Proteomes" id="UP000321331"/>
    </source>
</evidence>
<feature type="compositionally biased region" description="Acidic residues" evidence="1">
    <location>
        <begin position="172"/>
        <end position="182"/>
    </location>
</feature>
<feature type="compositionally biased region" description="Low complexity" evidence="1">
    <location>
        <begin position="195"/>
        <end position="221"/>
    </location>
</feature>
<dbReference type="Proteomes" id="UP000321331">
    <property type="component" value="Unassembled WGS sequence"/>
</dbReference>
<reference evidence="2 3" key="1">
    <citation type="submission" date="2019-07" db="EMBL/GenBank/DDBJ databases">
        <title>The First High-Quality Draft Genome Sequence of the Causal Agent of the Current Panama Disease Epidemic.</title>
        <authorList>
            <person name="Warmington R.J."/>
            <person name="Kay W."/>
            <person name="Jeffries A."/>
            <person name="Bebber D."/>
            <person name="Moore K."/>
            <person name="Studholme D.J."/>
        </authorList>
    </citation>
    <scope>NUCLEOTIDE SEQUENCE [LARGE SCALE GENOMIC DNA]</scope>
    <source>
        <strain evidence="2 3">TR4</strain>
    </source>
</reference>
<organism evidence="2 3">
    <name type="scientific">Fusarium oxysporum f. sp. cubense</name>
    <dbReference type="NCBI Taxonomy" id="61366"/>
    <lineage>
        <taxon>Eukaryota</taxon>
        <taxon>Fungi</taxon>
        <taxon>Dikarya</taxon>
        <taxon>Ascomycota</taxon>
        <taxon>Pezizomycotina</taxon>
        <taxon>Sordariomycetes</taxon>
        <taxon>Hypocreomycetidae</taxon>
        <taxon>Hypocreales</taxon>
        <taxon>Nectriaceae</taxon>
        <taxon>Fusarium</taxon>
        <taxon>Fusarium oxysporum species complex</taxon>
    </lineage>
</organism>
<dbReference type="EMBL" id="VMNF01000004">
    <property type="protein sequence ID" value="TXC09975.1"/>
    <property type="molecule type" value="Genomic_DNA"/>
</dbReference>
<accession>A0A5C6TFV8</accession>
<feature type="compositionally biased region" description="Polar residues" evidence="1">
    <location>
        <begin position="131"/>
        <end position="148"/>
    </location>
</feature>
<feature type="region of interest" description="Disordered" evidence="1">
    <location>
        <begin position="299"/>
        <end position="319"/>
    </location>
</feature>
<protein>
    <submittedName>
        <fullName evidence="2">Uncharacterized protein</fullName>
    </submittedName>
</protein>
<dbReference type="AlphaFoldDB" id="A0A5C6TFV8"/>
<sequence length="319" mass="34054">MAPANAKANYKTYEAQARMVRAIVAAHPDVKWNYKDHALNHRFRKVRATVSIIHAAREQGLDVKDLTTDENLLPATQGAIDKNNIAKYFGQSTADGIQFQFRTIKKDAEALRYAANNGDDVANCLNLGTASGLPNTPSKPTPSRQPGSRSAKGSKRKTSYTPLNPIKRSGSEDEDGDELNFDEMDHTPSKKVKTTGRTPRGPTPSRTAAQKAAATIADASAQYNDSESPYEDAPTPTPGPTSAPVGLPAATLPPSATVAPTSIFGNVERKPQPSVVGNSGLDMINSVGLGYPDIFSVAGTFRAPPPDDSSYMEWGDGEI</sequence>
<proteinExistence type="predicted"/>
<name>A0A5C6TFV8_FUSOC</name>
<evidence type="ECO:0000256" key="1">
    <source>
        <dbReference type="SAM" id="MobiDB-lite"/>
    </source>
</evidence>